<evidence type="ECO:0008006" key="4">
    <source>
        <dbReference type="Google" id="ProtNLM"/>
    </source>
</evidence>
<dbReference type="Proteomes" id="UP001601303">
    <property type="component" value="Unassembled WGS sequence"/>
</dbReference>
<reference evidence="2 3" key="1">
    <citation type="submission" date="2024-10" db="EMBL/GenBank/DDBJ databases">
        <title>The Natural Products Discovery Center: Release of the First 8490 Sequenced Strains for Exploring Actinobacteria Biosynthetic Diversity.</title>
        <authorList>
            <person name="Kalkreuter E."/>
            <person name="Kautsar S.A."/>
            <person name="Yang D."/>
            <person name="Bader C.D."/>
            <person name="Teijaro C.N."/>
            <person name="Fluegel L."/>
            <person name="Davis C.M."/>
            <person name="Simpson J.R."/>
            <person name="Lauterbach L."/>
            <person name="Steele A.D."/>
            <person name="Gui C."/>
            <person name="Meng S."/>
            <person name="Li G."/>
            <person name="Viehrig K."/>
            <person name="Ye F."/>
            <person name="Su P."/>
            <person name="Kiefer A.F."/>
            <person name="Nichols A."/>
            <person name="Cepeda A.J."/>
            <person name="Yan W."/>
            <person name="Fan B."/>
            <person name="Jiang Y."/>
            <person name="Adhikari A."/>
            <person name="Zheng C.-J."/>
            <person name="Schuster L."/>
            <person name="Cowan T.M."/>
            <person name="Smanski M.J."/>
            <person name="Chevrette M.G."/>
            <person name="De Carvalho L.P.S."/>
            <person name="Shen B."/>
        </authorList>
    </citation>
    <scope>NUCLEOTIDE SEQUENCE [LARGE SCALE GENOMIC DNA]</scope>
    <source>
        <strain evidence="2 3">NPDC006488</strain>
    </source>
</reference>
<feature type="region of interest" description="Disordered" evidence="1">
    <location>
        <begin position="46"/>
        <end position="70"/>
    </location>
</feature>
<organism evidence="2 3">
    <name type="scientific">Streptomyces hokutonensis</name>
    <dbReference type="NCBI Taxonomy" id="1306990"/>
    <lineage>
        <taxon>Bacteria</taxon>
        <taxon>Bacillati</taxon>
        <taxon>Actinomycetota</taxon>
        <taxon>Actinomycetes</taxon>
        <taxon>Kitasatosporales</taxon>
        <taxon>Streptomycetaceae</taxon>
        <taxon>Streptomyces</taxon>
    </lineage>
</organism>
<sequence length="332" mass="34940">MSMPKISPHIKPTTHITRKPNIRRPLVTALAVGLLPLLAACGGGGQGAKSTTSSGSSGDGSSATTTTANGAVQLTVPDGVDEATKQQYIEENAIAVCMKKQGFTYTPYVRTSAAADPLAAVDGEDYARAKQFRQKYGFGYYAGAVYPNDPNVPFSKAATAKRTSPVDHDEDGLTDAQKKAYDIALSGPPAKSKAEEKPGGCSETGRVAAHGPALSAAAEKNAEKARADANHANGLALNGDPQLVQLAQQFATCLTGQGIPVSTTQPTGMVDMVRLDISRKLPESFMSMSKETALPLLNKDIDIALKDLDCGKKFRAAYFPKEKAKPYYGEDG</sequence>
<keyword evidence="3" id="KW-1185">Reference proteome</keyword>
<evidence type="ECO:0000256" key="1">
    <source>
        <dbReference type="SAM" id="MobiDB-lite"/>
    </source>
</evidence>
<feature type="compositionally biased region" description="Low complexity" evidence="1">
    <location>
        <begin position="48"/>
        <end position="70"/>
    </location>
</feature>
<gene>
    <name evidence="2" type="ORF">ACFYNQ_36465</name>
</gene>
<dbReference type="EMBL" id="JBIAHM010000015">
    <property type="protein sequence ID" value="MFE9604036.1"/>
    <property type="molecule type" value="Genomic_DNA"/>
</dbReference>
<evidence type="ECO:0000313" key="3">
    <source>
        <dbReference type="Proteomes" id="UP001601303"/>
    </source>
</evidence>
<evidence type="ECO:0000313" key="2">
    <source>
        <dbReference type="EMBL" id="MFE9604036.1"/>
    </source>
</evidence>
<dbReference type="RefSeq" id="WP_388113033.1">
    <property type="nucleotide sequence ID" value="NZ_JBIAHM010000015.1"/>
</dbReference>
<name>A0ABW6MD31_9ACTN</name>
<proteinExistence type="predicted"/>
<comment type="caution">
    <text evidence="2">The sequence shown here is derived from an EMBL/GenBank/DDBJ whole genome shotgun (WGS) entry which is preliminary data.</text>
</comment>
<protein>
    <recommendedName>
        <fullName evidence="4">Lipoprotein</fullName>
    </recommendedName>
</protein>
<accession>A0ABW6MD31</accession>
<feature type="region of interest" description="Disordered" evidence="1">
    <location>
        <begin position="186"/>
        <end position="207"/>
    </location>
</feature>